<dbReference type="NCBIfam" id="TIGR03654">
    <property type="entry name" value="L6_bact"/>
    <property type="match status" value="1"/>
</dbReference>
<name>A0A931FBI9_9FIRM</name>
<protein>
    <recommendedName>
        <fullName evidence="6">Large ribosomal subunit protein uL6</fullName>
    </recommendedName>
</protein>
<dbReference type="GO" id="GO:0019843">
    <property type="term" value="F:rRNA binding"/>
    <property type="evidence" value="ECO:0007669"/>
    <property type="project" value="UniProtKB-UniRule"/>
</dbReference>
<dbReference type="PROSITE" id="PS00525">
    <property type="entry name" value="RIBOSOMAL_L6_1"/>
    <property type="match status" value="1"/>
</dbReference>
<dbReference type="EMBL" id="JADPIE010000009">
    <property type="protein sequence ID" value="MBF8438027.1"/>
    <property type="molecule type" value="Genomic_DNA"/>
</dbReference>
<organism evidence="10 11">
    <name type="scientific">Halonatronomonas betaini</name>
    <dbReference type="NCBI Taxonomy" id="2778430"/>
    <lineage>
        <taxon>Bacteria</taxon>
        <taxon>Bacillati</taxon>
        <taxon>Bacillota</taxon>
        <taxon>Clostridia</taxon>
        <taxon>Halanaerobiales</taxon>
        <taxon>Halarsenatibacteraceae</taxon>
        <taxon>Halonatronomonas</taxon>
    </lineage>
</organism>
<accession>A0A931FBI9</accession>
<evidence type="ECO:0000256" key="1">
    <source>
        <dbReference type="ARBA" id="ARBA00009356"/>
    </source>
</evidence>
<dbReference type="PRINTS" id="PR00059">
    <property type="entry name" value="RIBOSOMALL6"/>
</dbReference>
<dbReference type="Pfam" id="PF00347">
    <property type="entry name" value="Ribosomal_L6"/>
    <property type="match status" value="2"/>
</dbReference>
<dbReference type="GO" id="GO:0003735">
    <property type="term" value="F:structural constituent of ribosome"/>
    <property type="evidence" value="ECO:0007669"/>
    <property type="project" value="UniProtKB-UniRule"/>
</dbReference>
<dbReference type="InterPro" id="IPR000702">
    <property type="entry name" value="Ribosomal_uL6-like"/>
</dbReference>
<feature type="domain" description="Large ribosomal subunit protein uL6 alpha-beta" evidence="9">
    <location>
        <begin position="90"/>
        <end position="163"/>
    </location>
</feature>
<dbReference type="InterPro" id="IPR020040">
    <property type="entry name" value="Ribosomal_uL6_a/b-dom"/>
</dbReference>
<evidence type="ECO:0000256" key="7">
    <source>
        <dbReference type="RuleBase" id="RU003869"/>
    </source>
</evidence>
<comment type="function">
    <text evidence="6 8">This protein binds to the 23S rRNA, and is important in its secondary structure. It is located near the subunit interface in the base of the L7/L12 stalk, and near the tRNA binding site of the peptidyltransferase center.</text>
</comment>
<evidence type="ECO:0000256" key="8">
    <source>
        <dbReference type="RuleBase" id="RU003870"/>
    </source>
</evidence>
<comment type="caution">
    <text evidence="10">The sequence shown here is derived from an EMBL/GenBank/DDBJ whole genome shotgun (WGS) entry which is preliminary data.</text>
</comment>
<keyword evidence="5 6" id="KW-0687">Ribonucleoprotein</keyword>
<gene>
    <name evidence="6 10" type="primary">rplF</name>
    <name evidence="10" type="ORF">I0Q91_13125</name>
</gene>
<dbReference type="SUPFAM" id="SSF56053">
    <property type="entry name" value="Ribosomal protein L6"/>
    <property type="match status" value="2"/>
</dbReference>
<dbReference type="FunFam" id="3.90.930.12:FF:000001">
    <property type="entry name" value="50S ribosomal protein L6"/>
    <property type="match status" value="1"/>
</dbReference>
<dbReference type="RefSeq" id="WP_270455117.1">
    <property type="nucleotide sequence ID" value="NZ_JADPIE010000009.1"/>
</dbReference>
<feature type="domain" description="Large ribosomal subunit protein uL6 alpha-beta" evidence="9">
    <location>
        <begin position="11"/>
        <end position="82"/>
    </location>
</feature>
<proteinExistence type="inferred from homology"/>
<evidence type="ECO:0000313" key="10">
    <source>
        <dbReference type="EMBL" id="MBF8438027.1"/>
    </source>
</evidence>
<sequence>MSRIGKLPVEIPEKVKVDFDGTTLKINGPKGELSRDIHELIDLEINDEEIIIKRNGESKDDRSLHGMTRSLIEGMVTGVVEGYSKQLEMVGVGYNASMQGKSLKIEAGYSHPVVIEPSENIEFEVEKNKITVKGIDKQQVGNVAAQVRAVREPEPYKGKGIKYIDERIRRKEGKTG</sequence>
<evidence type="ECO:0000313" key="11">
    <source>
        <dbReference type="Proteomes" id="UP000621436"/>
    </source>
</evidence>
<comment type="similarity">
    <text evidence="1 6 7">Belongs to the universal ribosomal protein uL6 family.</text>
</comment>
<evidence type="ECO:0000256" key="6">
    <source>
        <dbReference type="HAMAP-Rule" id="MF_01365"/>
    </source>
</evidence>
<dbReference type="PIRSF" id="PIRSF002162">
    <property type="entry name" value="Ribosomal_L6"/>
    <property type="match status" value="1"/>
</dbReference>
<evidence type="ECO:0000259" key="9">
    <source>
        <dbReference type="Pfam" id="PF00347"/>
    </source>
</evidence>
<dbReference type="Gene3D" id="3.90.930.12">
    <property type="entry name" value="Ribosomal protein L6, alpha-beta domain"/>
    <property type="match status" value="2"/>
</dbReference>
<dbReference type="AlphaFoldDB" id="A0A931FBI9"/>
<dbReference type="HAMAP" id="MF_01365_B">
    <property type="entry name" value="Ribosomal_uL6_B"/>
    <property type="match status" value="1"/>
</dbReference>
<dbReference type="FunFam" id="3.90.930.12:FF:000002">
    <property type="entry name" value="50S ribosomal protein L6"/>
    <property type="match status" value="1"/>
</dbReference>
<evidence type="ECO:0000256" key="5">
    <source>
        <dbReference type="ARBA" id="ARBA00023274"/>
    </source>
</evidence>
<dbReference type="InterPro" id="IPR002358">
    <property type="entry name" value="Ribosomal_uL6_CS"/>
</dbReference>
<keyword evidence="3 6" id="KW-0694">RNA-binding</keyword>
<keyword evidence="2 6" id="KW-0699">rRNA-binding</keyword>
<keyword evidence="11" id="KW-1185">Reference proteome</keyword>
<dbReference type="InterPro" id="IPR019906">
    <property type="entry name" value="Ribosomal_uL6_bac-type"/>
</dbReference>
<evidence type="ECO:0000256" key="2">
    <source>
        <dbReference type="ARBA" id="ARBA00022730"/>
    </source>
</evidence>
<dbReference type="GO" id="GO:0022625">
    <property type="term" value="C:cytosolic large ribosomal subunit"/>
    <property type="evidence" value="ECO:0007669"/>
    <property type="project" value="UniProtKB-UniRule"/>
</dbReference>
<evidence type="ECO:0000256" key="3">
    <source>
        <dbReference type="ARBA" id="ARBA00022884"/>
    </source>
</evidence>
<reference evidence="10" key="1">
    <citation type="submission" date="2020-11" db="EMBL/GenBank/DDBJ databases">
        <title>Halonatronomonas betainensis gen. nov., sp. nov. a novel haloalkaliphilic representative of the family Halanaerobiacae capable of betaine degradation.</title>
        <authorList>
            <person name="Boltyanskaya Y."/>
            <person name="Kevbrin V."/>
            <person name="Detkova E."/>
            <person name="Grouzdev D.S."/>
            <person name="Koziaeva V."/>
            <person name="Zhilina T."/>
        </authorList>
    </citation>
    <scope>NUCLEOTIDE SEQUENCE</scope>
    <source>
        <strain evidence="10">Z-7014</strain>
    </source>
</reference>
<keyword evidence="4 6" id="KW-0689">Ribosomal protein</keyword>
<dbReference type="PANTHER" id="PTHR11655:SF14">
    <property type="entry name" value="LARGE RIBOSOMAL SUBUNIT PROTEIN UL6M"/>
    <property type="match status" value="1"/>
</dbReference>
<comment type="subunit">
    <text evidence="6">Part of the 50S ribosomal subunit.</text>
</comment>
<evidence type="ECO:0000256" key="4">
    <source>
        <dbReference type="ARBA" id="ARBA00022980"/>
    </source>
</evidence>
<dbReference type="GO" id="GO:0002181">
    <property type="term" value="P:cytoplasmic translation"/>
    <property type="evidence" value="ECO:0007669"/>
    <property type="project" value="TreeGrafter"/>
</dbReference>
<dbReference type="InterPro" id="IPR036789">
    <property type="entry name" value="Ribosomal_uL6-like_a/b-dom_sf"/>
</dbReference>
<dbReference type="PANTHER" id="PTHR11655">
    <property type="entry name" value="60S/50S RIBOSOMAL PROTEIN L6/L9"/>
    <property type="match status" value="1"/>
</dbReference>
<dbReference type="Proteomes" id="UP000621436">
    <property type="component" value="Unassembled WGS sequence"/>
</dbReference>